<dbReference type="InterPro" id="IPR011990">
    <property type="entry name" value="TPR-like_helical_dom_sf"/>
</dbReference>
<reference evidence="5 6" key="1">
    <citation type="submission" date="2015-12" db="EMBL/GenBank/DDBJ databases">
        <title>Draft genome sequence of Mesorhizobium sp. UFLA 01-765, a multitolerant efficient symbiont and plant-growth promoting strain isolated from Zn-mining soil using Leucaena leucocephala as a trap plant.</title>
        <authorList>
            <person name="Rangel W.M."/>
            <person name="Thijs S."/>
            <person name="Longatti S.M."/>
            <person name="Moreira F.M."/>
            <person name="Weyens N."/>
            <person name="Vangronsveld J."/>
            <person name="Van Hamme J.D."/>
            <person name="Bottos E.M."/>
            <person name="Rineau F."/>
        </authorList>
    </citation>
    <scope>NUCLEOTIDE SEQUENCE [LARGE SCALE GENOMIC DNA]</scope>
    <source>
        <strain evidence="5 6">UFLA 01-765</strain>
    </source>
</reference>
<dbReference type="OrthoDB" id="9807521at2"/>
<dbReference type="Pfam" id="PF00486">
    <property type="entry name" value="Trans_reg_C"/>
    <property type="match status" value="1"/>
</dbReference>
<comment type="caution">
    <text evidence="5">The sequence shown here is derived from an EMBL/GenBank/DDBJ whole genome shotgun (WGS) entry which is preliminary data.</text>
</comment>
<dbReference type="InterPro" id="IPR016032">
    <property type="entry name" value="Sig_transdc_resp-reg_C-effctor"/>
</dbReference>
<feature type="DNA-binding region" description="OmpR/PhoB-type" evidence="3">
    <location>
        <begin position="3"/>
        <end position="101"/>
    </location>
</feature>
<dbReference type="Gene3D" id="1.10.10.10">
    <property type="entry name" value="Winged helix-like DNA-binding domain superfamily/Winged helix DNA-binding domain"/>
    <property type="match status" value="1"/>
</dbReference>
<evidence type="ECO:0000256" key="3">
    <source>
        <dbReference type="PROSITE-ProRule" id="PRU01091"/>
    </source>
</evidence>
<dbReference type="AlphaFoldDB" id="A0A117N2L0"/>
<organism evidence="5 6">
    <name type="scientific">Rhizobium loti</name>
    <name type="common">Mesorhizobium loti</name>
    <dbReference type="NCBI Taxonomy" id="381"/>
    <lineage>
        <taxon>Bacteria</taxon>
        <taxon>Pseudomonadati</taxon>
        <taxon>Pseudomonadota</taxon>
        <taxon>Alphaproteobacteria</taxon>
        <taxon>Hyphomicrobiales</taxon>
        <taxon>Phyllobacteriaceae</taxon>
        <taxon>Mesorhizobium</taxon>
    </lineage>
</organism>
<name>A0A117N2L0_RHILI</name>
<dbReference type="PANTHER" id="PTHR12558">
    <property type="entry name" value="CELL DIVISION CYCLE 16,23,27"/>
    <property type="match status" value="1"/>
</dbReference>
<evidence type="ECO:0000313" key="5">
    <source>
        <dbReference type="EMBL" id="KUM24783.1"/>
    </source>
</evidence>
<dbReference type="GO" id="GO:0003677">
    <property type="term" value="F:DNA binding"/>
    <property type="evidence" value="ECO:0007669"/>
    <property type="project" value="UniProtKB-UniRule"/>
</dbReference>
<dbReference type="Gene3D" id="3.40.50.10070">
    <property type="entry name" value="TolB, N-terminal domain"/>
    <property type="match status" value="1"/>
</dbReference>
<dbReference type="SMART" id="SM00028">
    <property type="entry name" value="TPR"/>
    <property type="match status" value="3"/>
</dbReference>
<proteinExistence type="predicted"/>
<accession>A0A117N2L0</accession>
<dbReference type="SUPFAM" id="SSF46894">
    <property type="entry name" value="C-terminal effector domain of the bipartite response regulators"/>
    <property type="match status" value="1"/>
</dbReference>
<evidence type="ECO:0000313" key="6">
    <source>
        <dbReference type="Proteomes" id="UP000053176"/>
    </source>
</evidence>
<dbReference type="PROSITE" id="PS50005">
    <property type="entry name" value="TPR"/>
    <property type="match status" value="1"/>
</dbReference>
<dbReference type="Gene3D" id="1.25.40.10">
    <property type="entry name" value="Tetratricopeptide repeat domain"/>
    <property type="match status" value="1"/>
</dbReference>
<keyword evidence="1 3" id="KW-0238">DNA-binding</keyword>
<dbReference type="PANTHER" id="PTHR12558:SF33">
    <property type="entry name" value="BLL7664 PROTEIN"/>
    <property type="match status" value="1"/>
</dbReference>
<dbReference type="CDD" id="cd00383">
    <property type="entry name" value="trans_reg_C"/>
    <property type="match status" value="1"/>
</dbReference>
<evidence type="ECO:0000256" key="1">
    <source>
        <dbReference type="ARBA" id="ARBA00023125"/>
    </source>
</evidence>
<dbReference type="EMBL" id="LPWA01000131">
    <property type="protein sequence ID" value="KUM24783.1"/>
    <property type="molecule type" value="Genomic_DNA"/>
</dbReference>
<dbReference type="Proteomes" id="UP000053176">
    <property type="component" value="Unassembled WGS sequence"/>
</dbReference>
<gene>
    <name evidence="5" type="ORF">AU467_06015</name>
</gene>
<keyword evidence="2" id="KW-0802">TPR repeat</keyword>
<dbReference type="GO" id="GO:0006355">
    <property type="term" value="P:regulation of DNA-templated transcription"/>
    <property type="evidence" value="ECO:0007669"/>
    <property type="project" value="InterPro"/>
</dbReference>
<dbReference type="PROSITE" id="PS51755">
    <property type="entry name" value="OMPR_PHOB"/>
    <property type="match status" value="1"/>
</dbReference>
<dbReference type="SUPFAM" id="SSF48452">
    <property type="entry name" value="TPR-like"/>
    <property type="match status" value="1"/>
</dbReference>
<evidence type="ECO:0000256" key="2">
    <source>
        <dbReference type="PROSITE-ProRule" id="PRU00339"/>
    </source>
</evidence>
<protein>
    <submittedName>
        <fullName evidence="5">Adenylate cyclase</fullName>
    </submittedName>
</protein>
<feature type="domain" description="OmpR/PhoB-type" evidence="4">
    <location>
        <begin position="3"/>
        <end position="101"/>
    </location>
</feature>
<dbReference type="Pfam" id="PF14559">
    <property type="entry name" value="TPR_19"/>
    <property type="match status" value="1"/>
</dbReference>
<evidence type="ECO:0000259" key="4">
    <source>
        <dbReference type="PROSITE" id="PS51755"/>
    </source>
</evidence>
<dbReference type="SMART" id="SM00862">
    <property type="entry name" value="Trans_reg_C"/>
    <property type="match status" value="1"/>
</dbReference>
<feature type="repeat" description="TPR" evidence="2">
    <location>
        <begin position="338"/>
        <end position="371"/>
    </location>
</feature>
<dbReference type="InterPro" id="IPR019734">
    <property type="entry name" value="TPR_rpt"/>
</dbReference>
<dbReference type="InterPro" id="IPR036388">
    <property type="entry name" value="WH-like_DNA-bd_sf"/>
</dbReference>
<dbReference type="GO" id="GO:0000160">
    <property type="term" value="P:phosphorelay signal transduction system"/>
    <property type="evidence" value="ECO:0007669"/>
    <property type="project" value="InterPro"/>
</dbReference>
<dbReference type="InterPro" id="IPR001867">
    <property type="entry name" value="OmpR/PhoB-type_DNA-bd"/>
</dbReference>
<sequence>MQRSRFAFGPFVLDPGVGTLLRDDTPVAVSNRGIKLLAALVGRPGEILGKTELMDAAWPGTVVEEGNLTVQIAQLRKLLGPAADGAEWIATVPRVGYRFTGPIEKLDGVKQRSLPLPDKPSIAVLPFVNFSSGPEQESFADGLTEDLITDLSRVAGLFVIARNSVFAYKGKAMDVRAIAKDLGVRYLLEGSARRAAGRVRINAQLVDAVSGEHLWAERFDRSLEDIFAVQDEVTAKIVEALLGRLRAPPPRNRPKNLEAYDLCVRARKLIDDSPQTAREAHLMLTRALLLDPEYAEACRWLAMNHWMGWVHWGEPIEPNRSLALELARKAVAIDPSDAGCRWVLANLLAYERRFDEAEAEFAKAFELDPNEADAWATLSDIAVLAGQVEAGLEHIRKAFRLNPFPPSWYYLTLGAAQYAARDYEAAVETLRRDETYRTSSRRFLAASLAQLGRLDEARAEVALFLVSNPHFTTRHWVWTEPFRDDATLEHFVDGFHKAGLPE</sequence>
<dbReference type="SUPFAM" id="SSF52964">
    <property type="entry name" value="TolB, N-terminal domain"/>
    <property type="match status" value="1"/>
</dbReference>